<feature type="domain" description="DUF1746" evidence="2">
    <location>
        <begin position="61"/>
        <end position="174"/>
    </location>
</feature>
<feature type="region of interest" description="Disordered" evidence="1">
    <location>
        <begin position="187"/>
        <end position="264"/>
    </location>
</feature>
<proteinExistence type="predicted"/>
<dbReference type="RefSeq" id="XP_069226931.1">
    <property type="nucleotide sequence ID" value="XM_069375814.1"/>
</dbReference>
<gene>
    <name evidence="3" type="ORF">WHR41_07209</name>
</gene>
<dbReference type="PANTHER" id="PTHR39405">
    <property type="entry name" value="DSC E3 UBIQUITIN LIGASE COMPLEX SUBUNIT 4"/>
    <property type="match status" value="1"/>
</dbReference>
<organism evidence="3 4">
    <name type="scientific">Cladosporium halotolerans</name>
    <dbReference type="NCBI Taxonomy" id="1052096"/>
    <lineage>
        <taxon>Eukaryota</taxon>
        <taxon>Fungi</taxon>
        <taxon>Dikarya</taxon>
        <taxon>Ascomycota</taxon>
        <taxon>Pezizomycotina</taxon>
        <taxon>Dothideomycetes</taxon>
        <taxon>Dothideomycetidae</taxon>
        <taxon>Cladosporiales</taxon>
        <taxon>Cladosporiaceae</taxon>
        <taxon>Cladosporium</taxon>
    </lineage>
</organism>
<feature type="region of interest" description="Disordered" evidence="1">
    <location>
        <begin position="1"/>
        <end position="32"/>
    </location>
</feature>
<dbReference type="GO" id="GO:0032933">
    <property type="term" value="P:SREBP signaling pathway"/>
    <property type="evidence" value="ECO:0007669"/>
    <property type="project" value="InterPro"/>
</dbReference>
<feature type="compositionally biased region" description="Low complexity" evidence="1">
    <location>
        <begin position="1"/>
        <end position="14"/>
    </location>
</feature>
<dbReference type="AlphaFoldDB" id="A0AB34KKH0"/>
<evidence type="ECO:0000313" key="4">
    <source>
        <dbReference type="Proteomes" id="UP000803884"/>
    </source>
</evidence>
<dbReference type="InterPro" id="IPR013715">
    <property type="entry name" value="DUF1746"/>
</dbReference>
<feature type="compositionally biased region" description="Low complexity" evidence="1">
    <location>
        <begin position="188"/>
        <end position="205"/>
    </location>
</feature>
<feature type="compositionally biased region" description="Polar residues" evidence="1">
    <location>
        <begin position="233"/>
        <end position="242"/>
    </location>
</feature>
<accession>A0AB34KKH0</accession>
<dbReference type="EMBL" id="JAAQHG020000031">
    <property type="protein sequence ID" value="KAL1583825.1"/>
    <property type="molecule type" value="Genomic_DNA"/>
</dbReference>
<dbReference type="InterPro" id="IPR038967">
    <property type="entry name" value="Dsc4-like"/>
</dbReference>
<dbReference type="Pfam" id="PF08508">
    <property type="entry name" value="DUF1746"/>
    <property type="match status" value="1"/>
</dbReference>
<dbReference type="GO" id="GO:0005783">
    <property type="term" value="C:endoplasmic reticulum"/>
    <property type="evidence" value="ECO:0007669"/>
    <property type="project" value="TreeGrafter"/>
</dbReference>
<comment type="caution">
    <text evidence="3">The sequence shown here is derived from an EMBL/GenBank/DDBJ whole genome shotgun (WGS) entry which is preliminary data.</text>
</comment>
<keyword evidence="4" id="KW-1185">Reference proteome</keyword>
<sequence length="331" mass="37052">MNDEPASSAAASSSRVANELPTDDTFQNGAPTAAQIEERRKRNREMFNKKRGQLLDDLLYNLDILVYAQLSAIYYMDCSFLRFMIRALIQFVLLTPKPPTFVQPPDQQPFVSAVLVMNAICIILHLWLNPATGTEGTRGYLHGGMAMDFIGQKGPASRFTLVLFDLLVMTLQMVHVTAHVTRKRLKDGVPAAGAQDQGQPAPAAPSRGQDLDNEERGVRHSDELQQRDDIEMQTLNPSGSSATRDEDDDDDESNERRSLLASTPPQSDIHIFDAFHSGQIVLADLNVLRSAKELFWAYQKSTAEQREARRSSYRAQLTSRLMDFGIARLNR</sequence>
<evidence type="ECO:0000256" key="1">
    <source>
        <dbReference type="SAM" id="MobiDB-lite"/>
    </source>
</evidence>
<evidence type="ECO:0000313" key="3">
    <source>
        <dbReference type="EMBL" id="KAL1583825.1"/>
    </source>
</evidence>
<protein>
    <recommendedName>
        <fullName evidence="2">DUF1746 domain-containing protein</fullName>
    </recommendedName>
</protein>
<name>A0AB34KKH0_9PEZI</name>
<evidence type="ECO:0000259" key="2">
    <source>
        <dbReference type="Pfam" id="PF08508"/>
    </source>
</evidence>
<reference evidence="3 4" key="1">
    <citation type="journal article" date="2020" name="Microbiol. Resour. Announc.">
        <title>Draft Genome Sequence of a Cladosporium Species Isolated from the Mesophotic Ascidian Didemnum maculosum.</title>
        <authorList>
            <person name="Gioti A."/>
            <person name="Siaperas R."/>
            <person name="Nikolaivits E."/>
            <person name="Le Goff G."/>
            <person name="Ouazzani J."/>
            <person name="Kotoulas G."/>
            <person name="Topakas E."/>
        </authorList>
    </citation>
    <scope>NUCLEOTIDE SEQUENCE [LARGE SCALE GENOMIC DNA]</scope>
    <source>
        <strain evidence="3 4">TM138-S3</strain>
    </source>
</reference>
<dbReference type="PANTHER" id="PTHR39405:SF1">
    <property type="entry name" value="DSC E3 UBIQUITIN LIGASE COMPLEX SUBUNIT 4"/>
    <property type="match status" value="1"/>
</dbReference>
<dbReference type="GO" id="GO:0044695">
    <property type="term" value="C:Dsc E3 ubiquitin ligase complex"/>
    <property type="evidence" value="ECO:0007669"/>
    <property type="project" value="InterPro"/>
</dbReference>
<feature type="compositionally biased region" description="Basic and acidic residues" evidence="1">
    <location>
        <begin position="214"/>
        <end position="230"/>
    </location>
</feature>
<dbReference type="Proteomes" id="UP000803884">
    <property type="component" value="Unassembled WGS sequence"/>
</dbReference>
<dbReference type="GeneID" id="96008652"/>